<feature type="region of interest" description="Disordered" evidence="1">
    <location>
        <begin position="326"/>
        <end position="487"/>
    </location>
</feature>
<evidence type="ECO:0000313" key="4">
    <source>
        <dbReference type="Proteomes" id="UP000507470"/>
    </source>
</evidence>
<keyword evidence="4" id="KW-1185">Reference proteome</keyword>
<gene>
    <name evidence="3" type="ORF">MCOR_3450</name>
</gene>
<organism evidence="3 4">
    <name type="scientific">Mytilus coruscus</name>
    <name type="common">Sea mussel</name>
    <dbReference type="NCBI Taxonomy" id="42192"/>
    <lineage>
        <taxon>Eukaryota</taxon>
        <taxon>Metazoa</taxon>
        <taxon>Spiralia</taxon>
        <taxon>Lophotrochozoa</taxon>
        <taxon>Mollusca</taxon>
        <taxon>Bivalvia</taxon>
        <taxon>Autobranchia</taxon>
        <taxon>Pteriomorphia</taxon>
        <taxon>Mytilida</taxon>
        <taxon>Mytiloidea</taxon>
        <taxon>Mytilidae</taxon>
        <taxon>Mytilinae</taxon>
        <taxon>Mytilus</taxon>
    </lineage>
</organism>
<feature type="compositionally biased region" description="Basic and acidic residues" evidence="1">
    <location>
        <begin position="330"/>
        <end position="380"/>
    </location>
</feature>
<sequence>MAENEAQFETFIPAGGYVMIFIAVFIGLAIIGALIFVIIRGRRDKSQITECPDSSTGGPKPSVLDFNKTTAFAREQYFKESKKKDMKKKKPFRKFIGQQPITSEQKRLFNNSESSGSNTSSPCNEEVKRQSQEVVSRNKMILKKFFSNSSSKINALSKLSVLDQGIKIPTTDRQNKRGKTSPNNRSPQFGKTSSLSISNIDVVQSTDKNTGWDVAAKRFGQSSQTIGSKRIVGGLPSSVKDTIIDKKAPKRANSGWDVAATKFGQFSEAKGSKRIVGGLPAFMKDKIIEESRKRESEILNGNKKMQSVQKNFGISTNPNRYVWTKKHVKSQKEASTERGKIDLVKIENETEPKAKEEKETKDEKQTPDDGDLLGKSETEKPSVPPRQTIKRSLSRKSIATPEQTEINRYSVMSNSSVITRQASCSSILVRTSPDDAKRPESTRPESTMVTVQEHPEGPSEEIDLQKRPTPQPSTGNSATIHPEKTTTPTIKALLKRTMSRNAIAPTGPSSKPMNRQMSKGVITPVAPAYKPMNRQISRTMSRSVLCLAEHAPISKPVILEEHAKHQRQELKQRQRNRKHQQNRKTPGNNKTSFETTTEKQETPAISTETTTEIQETTATSFETTTEKQETPSTSTETTTEKKPDEPISEDADDENKETSDAEKNHEKAENPVQNGTKAGGVDDENAEDGTETEEKDLKGTEKKMIEDVA</sequence>
<protein>
    <submittedName>
        <fullName evidence="3">Uncharacterized protein</fullName>
    </submittedName>
</protein>
<feature type="compositionally biased region" description="Acidic residues" evidence="1">
    <location>
        <begin position="646"/>
        <end position="655"/>
    </location>
</feature>
<feature type="compositionally biased region" description="Polar residues" evidence="1">
    <location>
        <begin position="585"/>
        <end position="595"/>
    </location>
</feature>
<feature type="region of interest" description="Disordered" evidence="1">
    <location>
        <begin position="557"/>
        <end position="709"/>
    </location>
</feature>
<feature type="compositionally biased region" description="Basic and acidic residues" evidence="1">
    <location>
        <begin position="558"/>
        <end position="572"/>
    </location>
</feature>
<feature type="compositionally biased region" description="Acidic residues" evidence="1">
    <location>
        <begin position="681"/>
        <end position="694"/>
    </location>
</feature>
<feature type="region of interest" description="Disordered" evidence="1">
    <location>
        <begin position="106"/>
        <end position="134"/>
    </location>
</feature>
<evidence type="ECO:0000313" key="3">
    <source>
        <dbReference type="EMBL" id="CAC5361250.1"/>
    </source>
</evidence>
<keyword evidence="2" id="KW-0812">Transmembrane</keyword>
<proteinExistence type="predicted"/>
<feature type="compositionally biased region" description="Polar residues" evidence="1">
    <location>
        <begin position="180"/>
        <end position="194"/>
    </location>
</feature>
<reference evidence="3 4" key="1">
    <citation type="submission" date="2020-06" db="EMBL/GenBank/DDBJ databases">
        <authorList>
            <person name="Li R."/>
            <person name="Bekaert M."/>
        </authorList>
    </citation>
    <scope>NUCLEOTIDE SEQUENCE [LARGE SCALE GENOMIC DNA]</scope>
    <source>
        <strain evidence="4">wild</strain>
    </source>
</reference>
<keyword evidence="2" id="KW-1133">Transmembrane helix</keyword>
<evidence type="ECO:0000256" key="1">
    <source>
        <dbReference type="SAM" id="MobiDB-lite"/>
    </source>
</evidence>
<keyword evidence="2" id="KW-0472">Membrane</keyword>
<feature type="compositionally biased region" description="Basic and acidic residues" evidence="1">
    <location>
        <begin position="695"/>
        <end position="709"/>
    </location>
</feature>
<evidence type="ECO:0000256" key="2">
    <source>
        <dbReference type="SAM" id="Phobius"/>
    </source>
</evidence>
<feature type="compositionally biased region" description="Polar residues" evidence="1">
    <location>
        <begin position="395"/>
        <end position="429"/>
    </location>
</feature>
<dbReference type="AlphaFoldDB" id="A0A6J8A2H9"/>
<feature type="compositionally biased region" description="Low complexity" evidence="1">
    <location>
        <begin position="110"/>
        <end position="124"/>
    </location>
</feature>
<feature type="compositionally biased region" description="Polar residues" evidence="1">
    <location>
        <begin position="472"/>
        <end position="487"/>
    </location>
</feature>
<feature type="compositionally biased region" description="Basic and acidic residues" evidence="1">
    <location>
        <begin position="656"/>
        <end position="669"/>
    </location>
</feature>
<dbReference type="EMBL" id="CACVKT020000585">
    <property type="protein sequence ID" value="CAC5361250.1"/>
    <property type="molecule type" value="Genomic_DNA"/>
</dbReference>
<feature type="transmembrane region" description="Helical" evidence="2">
    <location>
        <begin position="17"/>
        <end position="39"/>
    </location>
</feature>
<feature type="compositionally biased region" description="Basic residues" evidence="1">
    <location>
        <begin position="573"/>
        <end position="582"/>
    </location>
</feature>
<accession>A0A6J8A2H9</accession>
<feature type="region of interest" description="Disordered" evidence="1">
    <location>
        <begin position="167"/>
        <end position="194"/>
    </location>
</feature>
<dbReference type="OrthoDB" id="6132994at2759"/>
<feature type="compositionally biased region" description="Low complexity" evidence="1">
    <location>
        <begin position="604"/>
        <end position="623"/>
    </location>
</feature>
<name>A0A6J8A2H9_MYTCO</name>
<feature type="compositionally biased region" description="Basic and acidic residues" evidence="1">
    <location>
        <begin position="432"/>
        <end position="443"/>
    </location>
</feature>
<dbReference type="Proteomes" id="UP000507470">
    <property type="component" value="Unassembled WGS sequence"/>
</dbReference>